<comment type="subunit">
    <text evidence="10">Component of the NDC80 complex.</text>
</comment>
<evidence type="ECO:0000313" key="13">
    <source>
        <dbReference type="Proteomes" id="UP000013776"/>
    </source>
</evidence>
<feature type="coiled-coil region" evidence="11">
    <location>
        <begin position="92"/>
        <end position="119"/>
    </location>
</feature>
<comment type="subcellular location">
    <subcellularLocation>
        <location evidence="10">Nucleus</location>
    </subcellularLocation>
    <subcellularLocation>
        <location evidence="10">Chromosome</location>
        <location evidence="10">Centromere</location>
        <location evidence="10">Kinetochore</location>
    </subcellularLocation>
</comment>
<evidence type="ECO:0000256" key="11">
    <source>
        <dbReference type="SAM" id="Coils"/>
    </source>
</evidence>
<dbReference type="InterPro" id="IPR038066">
    <property type="entry name" value="Spc24_Fungi_globular_sf"/>
</dbReference>
<reference evidence="12 13" key="1">
    <citation type="journal article" date="2013" name="MBio">
        <title>Genome sequencing of the plant pathogen Taphrina deformans, the causal agent of peach leaf curl.</title>
        <authorList>
            <person name="Cisse O.H."/>
            <person name="Almeida J.M.G.C.F."/>
            <person name="Fonseca A."/>
            <person name="Kumar A.A."/>
            <person name="Salojaervi J."/>
            <person name="Overmyer K."/>
            <person name="Hauser P.M."/>
            <person name="Pagni M."/>
        </authorList>
    </citation>
    <scope>NUCLEOTIDE SEQUENCE [LARGE SCALE GENOMIC DNA]</scope>
    <source>
        <strain evidence="13">PYCC 5710 / ATCC 11124 / CBS 356.35 / IMI 108563 / JCM 9778 / NBRC 8474</strain>
    </source>
</reference>
<dbReference type="VEuPathDB" id="FungiDB:TAPDE_005052"/>
<keyword evidence="5 10" id="KW-0995">Kinetochore</keyword>
<protein>
    <recommendedName>
        <fullName evidence="10">Kinetochore protein Spc24</fullName>
    </recommendedName>
</protein>
<dbReference type="GO" id="GO:0008017">
    <property type="term" value="F:microtubule binding"/>
    <property type="evidence" value="ECO:0007669"/>
    <property type="project" value="TreeGrafter"/>
</dbReference>
<organism evidence="12 13">
    <name type="scientific">Taphrina deformans (strain PYCC 5710 / ATCC 11124 / CBS 356.35 / IMI 108563 / JCM 9778 / NBRC 8474)</name>
    <name type="common">Peach leaf curl fungus</name>
    <name type="synonym">Lalaria deformans</name>
    <dbReference type="NCBI Taxonomy" id="1097556"/>
    <lineage>
        <taxon>Eukaryota</taxon>
        <taxon>Fungi</taxon>
        <taxon>Dikarya</taxon>
        <taxon>Ascomycota</taxon>
        <taxon>Taphrinomycotina</taxon>
        <taxon>Taphrinomycetes</taxon>
        <taxon>Taphrinales</taxon>
        <taxon>Taphrinaceae</taxon>
        <taxon>Taphrina</taxon>
    </lineage>
</organism>
<dbReference type="GO" id="GO:0005634">
    <property type="term" value="C:nucleus"/>
    <property type="evidence" value="ECO:0007669"/>
    <property type="project" value="UniProtKB-SubCell"/>
</dbReference>
<sequence length="190" mass="21377">MAEYAELISSTHRSFSIEDDIGAIARISDSLQAARTTRQKRRQESRNVLLDLSRTLENAKSRLQVTRSSTEIDHDAMMNSLDREKFGLAKGINDLESKNHVLESHLRRLQDEVENMDEDVSKEPAAFDHDESTVLKLSVFRDLGISLIEEQGTYGRAVIRSANGKDVHMVSLDKNGGSYANHLWDLCSTS</sequence>
<comment type="function">
    <text evidence="10">Acts as a component of the essential kinetochore-associated NDC80 complex, which is required for chromosome segregation and spindle checkpoint activity.</text>
</comment>
<gene>
    <name evidence="12" type="ORF">TAPDE_005052</name>
</gene>
<evidence type="ECO:0000256" key="9">
    <source>
        <dbReference type="ARBA" id="ARBA00023328"/>
    </source>
</evidence>
<keyword evidence="2 10" id="KW-0158">Chromosome</keyword>
<dbReference type="CDD" id="cd11565">
    <property type="entry name" value="RWD_Spc24"/>
    <property type="match status" value="1"/>
</dbReference>
<dbReference type="Gene3D" id="3.30.160.430">
    <property type="match status" value="1"/>
</dbReference>
<evidence type="ECO:0000256" key="6">
    <source>
        <dbReference type="ARBA" id="ARBA00023054"/>
    </source>
</evidence>
<evidence type="ECO:0000256" key="3">
    <source>
        <dbReference type="ARBA" id="ARBA00022618"/>
    </source>
</evidence>
<evidence type="ECO:0000256" key="10">
    <source>
        <dbReference type="RuleBase" id="RU368011"/>
    </source>
</evidence>
<dbReference type="AlphaFoldDB" id="R4XMN0"/>
<dbReference type="OrthoDB" id="3344830at2759"/>
<evidence type="ECO:0000256" key="5">
    <source>
        <dbReference type="ARBA" id="ARBA00022838"/>
    </source>
</evidence>
<keyword evidence="7 10" id="KW-0539">Nucleus</keyword>
<keyword evidence="6 11" id="KW-0175">Coiled coil</keyword>
<evidence type="ECO:0000256" key="8">
    <source>
        <dbReference type="ARBA" id="ARBA00023306"/>
    </source>
</evidence>
<keyword evidence="8 10" id="KW-0131">Cell cycle</keyword>
<dbReference type="GO" id="GO:0051301">
    <property type="term" value="P:cell division"/>
    <property type="evidence" value="ECO:0007669"/>
    <property type="project" value="UniProtKB-UniRule"/>
</dbReference>
<dbReference type="GO" id="GO:0007059">
    <property type="term" value="P:chromosome segregation"/>
    <property type="evidence" value="ECO:0007669"/>
    <property type="project" value="TreeGrafter"/>
</dbReference>
<dbReference type="PANTHER" id="PTHR22142:SF2">
    <property type="entry name" value="KINETOCHORE PROTEIN SPC24"/>
    <property type="match status" value="1"/>
</dbReference>
<dbReference type="eggNOG" id="ENOG502S52R">
    <property type="taxonomic scope" value="Eukaryota"/>
</dbReference>
<comment type="caution">
    <text evidence="12">The sequence shown here is derived from an EMBL/GenBank/DDBJ whole genome shotgun (WGS) entry which is preliminary data.</text>
</comment>
<evidence type="ECO:0000313" key="12">
    <source>
        <dbReference type="EMBL" id="CCG84565.1"/>
    </source>
</evidence>
<keyword evidence="3 10" id="KW-0132">Cell division</keyword>
<evidence type="ECO:0000256" key="1">
    <source>
        <dbReference type="ARBA" id="ARBA00007804"/>
    </source>
</evidence>
<dbReference type="InterPro" id="IPR013252">
    <property type="entry name" value="Ndc80_Spc24"/>
</dbReference>
<dbReference type="EMBL" id="CAHR02000261">
    <property type="protein sequence ID" value="CCG84565.1"/>
    <property type="molecule type" value="Genomic_DNA"/>
</dbReference>
<evidence type="ECO:0000256" key="4">
    <source>
        <dbReference type="ARBA" id="ARBA00022776"/>
    </source>
</evidence>
<accession>R4XMN0</accession>
<comment type="similarity">
    <text evidence="1 10">Belongs to the SPC24 family.</text>
</comment>
<dbReference type="STRING" id="1097556.R4XMN0"/>
<name>R4XMN0_TAPDE</name>
<dbReference type="PANTHER" id="PTHR22142">
    <property type="match status" value="1"/>
</dbReference>
<evidence type="ECO:0000256" key="7">
    <source>
        <dbReference type="ARBA" id="ARBA00023242"/>
    </source>
</evidence>
<evidence type="ECO:0000256" key="2">
    <source>
        <dbReference type="ARBA" id="ARBA00022454"/>
    </source>
</evidence>
<keyword evidence="13" id="KW-1185">Reference proteome</keyword>
<proteinExistence type="inferred from homology"/>
<dbReference type="Proteomes" id="UP000013776">
    <property type="component" value="Unassembled WGS sequence"/>
</dbReference>
<keyword evidence="4 10" id="KW-0498">Mitosis</keyword>
<keyword evidence="9 10" id="KW-0137">Centromere</keyword>
<dbReference type="SUPFAM" id="SSF143026">
    <property type="entry name" value="Kinetochore globular domain"/>
    <property type="match status" value="1"/>
</dbReference>
<dbReference type="GO" id="GO:0031262">
    <property type="term" value="C:Ndc80 complex"/>
    <property type="evidence" value="ECO:0007669"/>
    <property type="project" value="TreeGrafter"/>
</dbReference>
<dbReference type="Pfam" id="PF08286">
    <property type="entry name" value="Spc24"/>
    <property type="match status" value="1"/>
</dbReference>